<dbReference type="Proteomes" id="UP000008229">
    <property type="component" value="Chromosome"/>
</dbReference>
<dbReference type="eggNOG" id="COG0673">
    <property type="taxonomic scope" value="Bacteria"/>
</dbReference>
<keyword evidence="5" id="KW-1185">Reference proteome</keyword>
<dbReference type="OrthoDB" id="256869at2"/>
<dbReference type="Gene3D" id="3.30.360.10">
    <property type="entry name" value="Dihydrodipicolinate Reductase, domain 2"/>
    <property type="match status" value="1"/>
</dbReference>
<feature type="domain" description="GFO/IDH/MocA-like oxidoreductase" evidence="3">
    <location>
        <begin position="132"/>
        <end position="252"/>
    </location>
</feature>
<dbReference type="AlphaFoldDB" id="D3FCC3"/>
<dbReference type="Gene3D" id="3.40.50.720">
    <property type="entry name" value="NAD(P)-binding Rossmann-like Domain"/>
    <property type="match status" value="1"/>
</dbReference>
<protein>
    <submittedName>
        <fullName evidence="4">Oxidoreductase domain protein</fullName>
    </submittedName>
</protein>
<dbReference type="Pfam" id="PF01408">
    <property type="entry name" value="GFO_IDH_MocA"/>
    <property type="match status" value="1"/>
</dbReference>
<evidence type="ECO:0000313" key="5">
    <source>
        <dbReference type="Proteomes" id="UP000008229"/>
    </source>
</evidence>
<dbReference type="SUPFAM" id="SSF51735">
    <property type="entry name" value="NAD(P)-binding Rossmann-fold domains"/>
    <property type="match status" value="1"/>
</dbReference>
<evidence type="ECO:0000313" key="4">
    <source>
        <dbReference type="EMBL" id="ADB53418.1"/>
    </source>
</evidence>
<dbReference type="Pfam" id="PF22725">
    <property type="entry name" value="GFO_IDH_MocA_C3"/>
    <property type="match status" value="1"/>
</dbReference>
<dbReference type="InterPro" id="IPR036291">
    <property type="entry name" value="NAD(P)-bd_dom_sf"/>
</dbReference>
<dbReference type="PANTHER" id="PTHR43818">
    <property type="entry name" value="BCDNA.GH03377"/>
    <property type="match status" value="1"/>
</dbReference>
<evidence type="ECO:0000259" key="3">
    <source>
        <dbReference type="Pfam" id="PF22725"/>
    </source>
</evidence>
<dbReference type="GO" id="GO:0016491">
    <property type="term" value="F:oxidoreductase activity"/>
    <property type="evidence" value="ECO:0007669"/>
    <property type="project" value="UniProtKB-KW"/>
</dbReference>
<dbReference type="RefSeq" id="WP_012936469.1">
    <property type="nucleotide sequence ID" value="NC_013739.1"/>
</dbReference>
<dbReference type="EMBL" id="CP001854">
    <property type="protein sequence ID" value="ADB53418.1"/>
    <property type="molecule type" value="Genomic_DNA"/>
</dbReference>
<name>D3FCC3_CONWI</name>
<dbReference type="InterPro" id="IPR055170">
    <property type="entry name" value="GFO_IDH_MocA-like_dom"/>
</dbReference>
<accession>D3FCC3</accession>
<evidence type="ECO:0000259" key="2">
    <source>
        <dbReference type="Pfam" id="PF01408"/>
    </source>
</evidence>
<proteinExistence type="predicted"/>
<sequence length="359" mass="38139">MRIALIGCGWIVERSHVPALRDAVGIEVVAVADTSIERAQIVAKALGLPQSACTTDHRALLDRADVDAVSIGTPPDSHRALVEEAAAAGKHVLCEKPLATTLADADAILAACERAGVQLGLFHNYLWYPETQEALKLIREGAIGEVVATEISGFGLRPWVGAEQGAPGWRHRLGSSGGGALMDAGVHALYLTEAYHGAPAERIGATVRRGDDGVDTWAFCQLHFPGGGFGMVNVAWGEGDARLSIMGTEGHITFLFDEGTGYYGMPARGFKVGRVGSDGRIWHRPLTWYRLFMPELFSDFAAAVDHGEPSRYAAHGAEGRRAIELALGAYRAAEEGATVALPLTAADPVYERGYAALTA</sequence>
<keyword evidence="1" id="KW-0560">Oxidoreductase</keyword>
<organism evidence="4 5">
    <name type="scientific">Conexibacter woesei (strain DSM 14684 / CCUG 47730 / CIP 108061 / JCM 11494 / NBRC 100937 / ID131577)</name>
    <dbReference type="NCBI Taxonomy" id="469383"/>
    <lineage>
        <taxon>Bacteria</taxon>
        <taxon>Bacillati</taxon>
        <taxon>Actinomycetota</taxon>
        <taxon>Thermoleophilia</taxon>
        <taxon>Solirubrobacterales</taxon>
        <taxon>Conexibacteraceae</taxon>
        <taxon>Conexibacter</taxon>
    </lineage>
</organism>
<dbReference type="InterPro" id="IPR000683">
    <property type="entry name" value="Gfo/Idh/MocA-like_OxRdtase_N"/>
</dbReference>
<gene>
    <name evidence="4" type="ordered locus">Cwoe_5007</name>
</gene>
<dbReference type="HOGENOM" id="CLU_023194_14_0_11"/>
<dbReference type="KEGG" id="cwo:Cwoe_5007"/>
<reference evidence="5" key="2">
    <citation type="submission" date="2010-01" db="EMBL/GenBank/DDBJ databases">
        <title>The complete genome of Conexibacter woesei DSM 14684.</title>
        <authorList>
            <consortium name="US DOE Joint Genome Institute (JGI-PGF)"/>
            <person name="Lucas S."/>
            <person name="Copeland A."/>
            <person name="Lapidus A."/>
            <person name="Glavina del Rio T."/>
            <person name="Dalin E."/>
            <person name="Tice H."/>
            <person name="Bruce D."/>
            <person name="Goodwin L."/>
            <person name="Pitluck S."/>
            <person name="Kyrpides N."/>
            <person name="Mavromatis K."/>
            <person name="Ivanova N."/>
            <person name="Mikhailova N."/>
            <person name="Chertkov O."/>
            <person name="Brettin T."/>
            <person name="Detter J.C."/>
            <person name="Han C."/>
            <person name="Larimer F."/>
            <person name="Land M."/>
            <person name="Hauser L."/>
            <person name="Markowitz V."/>
            <person name="Cheng J.-F."/>
            <person name="Hugenholtz P."/>
            <person name="Woyke T."/>
            <person name="Wu D."/>
            <person name="Pukall R."/>
            <person name="Steenblock K."/>
            <person name="Schneider S."/>
            <person name="Klenk H.-P."/>
            <person name="Eisen J.A."/>
        </authorList>
    </citation>
    <scope>NUCLEOTIDE SEQUENCE [LARGE SCALE GENOMIC DNA]</scope>
    <source>
        <strain evidence="5">DSM 14684 / CIP 108061 / JCM 11494 / NBRC 100937 / ID131577</strain>
    </source>
</reference>
<reference evidence="4 5" key="1">
    <citation type="journal article" date="2010" name="Stand. Genomic Sci.">
        <title>Complete genome sequence of Conexibacter woesei type strain (ID131577).</title>
        <authorList>
            <person name="Pukall R."/>
            <person name="Lapidus A."/>
            <person name="Glavina Del Rio T."/>
            <person name="Copeland A."/>
            <person name="Tice H."/>
            <person name="Cheng J.-F."/>
            <person name="Lucas S."/>
            <person name="Chen F."/>
            <person name="Nolan M."/>
            <person name="Bruce D."/>
            <person name="Goodwin L."/>
            <person name="Pitluck S."/>
            <person name="Mavromatis K."/>
            <person name="Ivanova N."/>
            <person name="Ovchinnikova G."/>
            <person name="Pati A."/>
            <person name="Chen A."/>
            <person name="Palaniappan K."/>
            <person name="Land M."/>
            <person name="Hauser L."/>
            <person name="Chang Y.-J."/>
            <person name="Jeffries C.D."/>
            <person name="Chain P."/>
            <person name="Meincke L."/>
            <person name="Sims D."/>
            <person name="Brettin T."/>
            <person name="Detter J.C."/>
            <person name="Rohde M."/>
            <person name="Goeker M."/>
            <person name="Bristow J."/>
            <person name="Eisen J.A."/>
            <person name="Markowitz V."/>
            <person name="Kyrpides N.C."/>
            <person name="Klenk H.-P."/>
            <person name="Hugenholtz P."/>
        </authorList>
    </citation>
    <scope>NUCLEOTIDE SEQUENCE [LARGE SCALE GENOMIC DNA]</scope>
    <source>
        <strain evidence="5">DSM 14684 / CIP 108061 / JCM 11494 / NBRC 100937 / ID131577</strain>
    </source>
</reference>
<dbReference type="STRING" id="469383.Cwoe_5007"/>
<dbReference type="SUPFAM" id="SSF55347">
    <property type="entry name" value="Glyceraldehyde-3-phosphate dehydrogenase-like, C-terminal domain"/>
    <property type="match status" value="1"/>
</dbReference>
<dbReference type="InterPro" id="IPR050463">
    <property type="entry name" value="Gfo/Idh/MocA_oxidrdct_glycsds"/>
</dbReference>
<dbReference type="GO" id="GO:0000166">
    <property type="term" value="F:nucleotide binding"/>
    <property type="evidence" value="ECO:0007669"/>
    <property type="project" value="InterPro"/>
</dbReference>
<feature type="domain" description="Gfo/Idh/MocA-like oxidoreductase N-terminal" evidence="2">
    <location>
        <begin position="1"/>
        <end position="121"/>
    </location>
</feature>
<dbReference type="PANTHER" id="PTHR43818:SF11">
    <property type="entry name" value="BCDNA.GH03377"/>
    <property type="match status" value="1"/>
</dbReference>
<evidence type="ECO:0000256" key="1">
    <source>
        <dbReference type="ARBA" id="ARBA00023002"/>
    </source>
</evidence>